<gene>
    <name evidence="8" type="ORF">TH25_08610</name>
</gene>
<evidence type="ECO:0000256" key="2">
    <source>
        <dbReference type="ARBA" id="ARBA00022475"/>
    </source>
</evidence>
<evidence type="ECO:0000256" key="5">
    <source>
        <dbReference type="ARBA" id="ARBA00023139"/>
    </source>
</evidence>
<keyword evidence="3 7" id="KW-0732">Signal</keyword>
<dbReference type="GO" id="GO:0009636">
    <property type="term" value="P:response to toxic substance"/>
    <property type="evidence" value="ECO:0007669"/>
    <property type="project" value="InterPro"/>
</dbReference>
<reference evidence="8 9" key="1">
    <citation type="submission" date="2014-07" db="EMBL/GenBank/DDBJ databases">
        <title>Draft genome sequence of Thalassospira profundimaris S25-3-2.</title>
        <authorList>
            <person name="Lai Q."/>
            <person name="Shao Z."/>
        </authorList>
    </citation>
    <scope>NUCLEOTIDE SEQUENCE [LARGE SCALE GENOMIC DNA]</scope>
    <source>
        <strain evidence="8 9">S25-3-2</strain>
    </source>
</reference>
<evidence type="ECO:0000256" key="4">
    <source>
        <dbReference type="ARBA" id="ARBA00023136"/>
    </source>
</evidence>
<dbReference type="EMBL" id="JPWH01000005">
    <property type="protein sequence ID" value="RCK51724.1"/>
    <property type="molecule type" value="Genomic_DNA"/>
</dbReference>
<keyword evidence="5" id="KW-0564">Palmitate</keyword>
<evidence type="ECO:0000256" key="3">
    <source>
        <dbReference type="ARBA" id="ARBA00022729"/>
    </source>
</evidence>
<evidence type="ECO:0000313" key="9">
    <source>
        <dbReference type="Proteomes" id="UP000252517"/>
    </source>
</evidence>
<dbReference type="InterPro" id="IPR012556">
    <property type="entry name" value="Entericidin"/>
</dbReference>
<sequence length="46" mass="4872">MSNFLKRFFALAMIAGFGMGLAACETAEGFGQDVEKLGDNIQEGAN</sequence>
<protein>
    <submittedName>
        <fullName evidence="8">Entericidin</fullName>
    </submittedName>
</protein>
<dbReference type="Pfam" id="PF08085">
    <property type="entry name" value="Entericidin"/>
    <property type="match status" value="1"/>
</dbReference>
<dbReference type="RefSeq" id="WP_114087927.1">
    <property type="nucleotide sequence ID" value="NZ_JPWH01000005.1"/>
</dbReference>
<dbReference type="Proteomes" id="UP000252517">
    <property type="component" value="Unassembled WGS sequence"/>
</dbReference>
<evidence type="ECO:0000256" key="6">
    <source>
        <dbReference type="ARBA" id="ARBA00023288"/>
    </source>
</evidence>
<comment type="caution">
    <text evidence="8">The sequence shown here is derived from an EMBL/GenBank/DDBJ whole genome shotgun (WGS) entry which is preliminary data.</text>
</comment>
<feature type="signal peptide" evidence="7">
    <location>
        <begin position="1"/>
        <end position="22"/>
    </location>
</feature>
<comment type="similarity">
    <text evidence="1">Belongs to the EcnA/EcnB lipoprotein family.</text>
</comment>
<keyword evidence="6" id="KW-0449">Lipoprotein</keyword>
<evidence type="ECO:0000313" key="8">
    <source>
        <dbReference type="EMBL" id="RCK51724.1"/>
    </source>
</evidence>
<feature type="chain" id="PRO_5016653010" evidence="7">
    <location>
        <begin position="23"/>
        <end position="46"/>
    </location>
</feature>
<evidence type="ECO:0000256" key="1">
    <source>
        <dbReference type="ARBA" id="ARBA00010296"/>
    </source>
</evidence>
<dbReference type="PROSITE" id="PS51257">
    <property type="entry name" value="PROKAR_LIPOPROTEIN"/>
    <property type="match status" value="1"/>
</dbReference>
<dbReference type="OrthoDB" id="7363288at2"/>
<dbReference type="GO" id="GO:0016020">
    <property type="term" value="C:membrane"/>
    <property type="evidence" value="ECO:0007669"/>
    <property type="project" value="InterPro"/>
</dbReference>
<evidence type="ECO:0000256" key="7">
    <source>
        <dbReference type="SAM" id="SignalP"/>
    </source>
</evidence>
<keyword evidence="4" id="KW-0472">Membrane</keyword>
<accession>A0A367XDM1</accession>
<proteinExistence type="inferred from homology"/>
<dbReference type="AlphaFoldDB" id="A0A367XDM1"/>
<keyword evidence="2" id="KW-1003">Cell membrane</keyword>
<name>A0A367XDM1_9PROT</name>
<organism evidence="8 9">
    <name type="scientific">Thalassospira profundimaris</name>
    <dbReference type="NCBI Taxonomy" id="502049"/>
    <lineage>
        <taxon>Bacteria</taxon>
        <taxon>Pseudomonadati</taxon>
        <taxon>Pseudomonadota</taxon>
        <taxon>Alphaproteobacteria</taxon>
        <taxon>Rhodospirillales</taxon>
        <taxon>Thalassospiraceae</taxon>
        <taxon>Thalassospira</taxon>
    </lineage>
</organism>